<dbReference type="Proteomes" id="UP001419268">
    <property type="component" value="Unassembled WGS sequence"/>
</dbReference>
<evidence type="ECO:0000313" key="1">
    <source>
        <dbReference type="EMBL" id="KAK9165981.1"/>
    </source>
</evidence>
<proteinExistence type="predicted"/>
<evidence type="ECO:0000313" key="2">
    <source>
        <dbReference type="Proteomes" id="UP001419268"/>
    </source>
</evidence>
<accession>A0AAP0L7N0</accession>
<gene>
    <name evidence="1" type="ORF">Scep_001172</name>
</gene>
<dbReference type="AlphaFoldDB" id="A0AAP0L7N0"/>
<comment type="caution">
    <text evidence="1">The sequence shown here is derived from an EMBL/GenBank/DDBJ whole genome shotgun (WGS) entry which is preliminary data.</text>
</comment>
<protein>
    <submittedName>
        <fullName evidence="1">Uncharacterized protein</fullName>
    </submittedName>
</protein>
<name>A0AAP0L7N0_9MAGN</name>
<sequence length="58" mass="6556">MNLLHPLPRVIVWLVEGNCCGTWRGSNWRVKMRAYSLICGDGSDACREVNHKAAGEKR</sequence>
<organism evidence="1 2">
    <name type="scientific">Stephania cephalantha</name>
    <dbReference type="NCBI Taxonomy" id="152367"/>
    <lineage>
        <taxon>Eukaryota</taxon>
        <taxon>Viridiplantae</taxon>
        <taxon>Streptophyta</taxon>
        <taxon>Embryophyta</taxon>
        <taxon>Tracheophyta</taxon>
        <taxon>Spermatophyta</taxon>
        <taxon>Magnoliopsida</taxon>
        <taxon>Ranunculales</taxon>
        <taxon>Menispermaceae</taxon>
        <taxon>Menispermoideae</taxon>
        <taxon>Cissampelideae</taxon>
        <taxon>Stephania</taxon>
    </lineage>
</organism>
<dbReference type="EMBL" id="JBBNAG010000001">
    <property type="protein sequence ID" value="KAK9165981.1"/>
    <property type="molecule type" value="Genomic_DNA"/>
</dbReference>
<reference evidence="1 2" key="1">
    <citation type="submission" date="2024-01" db="EMBL/GenBank/DDBJ databases">
        <title>Genome assemblies of Stephania.</title>
        <authorList>
            <person name="Yang L."/>
        </authorList>
    </citation>
    <scope>NUCLEOTIDE SEQUENCE [LARGE SCALE GENOMIC DNA]</scope>
    <source>
        <strain evidence="1">JXDWG</strain>
        <tissue evidence="1">Leaf</tissue>
    </source>
</reference>
<keyword evidence="2" id="KW-1185">Reference proteome</keyword>